<keyword evidence="4" id="KW-1133">Transmembrane helix</keyword>
<keyword evidence="4" id="KW-0472">Membrane</keyword>
<dbReference type="OrthoDB" id="5835829at2759"/>
<keyword evidence="6" id="KW-1185">Reference proteome</keyword>
<evidence type="ECO:0000256" key="3">
    <source>
        <dbReference type="SAM" id="MobiDB-lite"/>
    </source>
</evidence>
<dbReference type="InterPro" id="IPR002213">
    <property type="entry name" value="UDP_glucos_trans"/>
</dbReference>
<dbReference type="Proteomes" id="UP000789570">
    <property type="component" value="Unassembled WGS sequence"/>
</dbReference>
<dbReference type="Gene3D" id="3.40.50.2000">
    <property type="entry name" value="Glycogen Phosphorylase B"/>
    <property type="match status" value="1"/>
</dbReference>
<keyword evidence="4" id="KW-0812">Transmembrane</keyword>
<feature type="transmembrane region" description="Helical" evidence="4">
    <location>
        <begin position="564"/>
        <end position="584"/>
    </location>
</feature>
<feature type="region of interest" description="Disordered" evidence="3">
    <location>
        <begin position="1"/>
        <end position="29"/>
    </location>
</feature>
<protein>
    <submittedName>
        <fullName evidence="5">1349_t:CDS:1</fullName>
    </submittedName>
</protein>
<evidence type="ECO:0000256" key="2">
    <source>
        <dbReference type="ARBA" id="ARBA00022679"/>
    </source>
</evidence>
<accession>A0A9N8VIJ2</accession>
<dbReference type="PANTHER" id="PTHR48043:SF145">
    <property type="entry name" value="FI06409P-RELATED"/>
    <property type="match status" value="1"/>
</dbReference>
<evidence type="ECO:0000256" key="1">
    <source>
        <dbReference type="ARBA" id="ARBA00022676"/>
    </source>
</evidence>
<dbReference type="GO" id="GO:0008194">
    <property type="term" value="F:UDP-glycosyltransferase activity"/>
    <property type="evidence" value="ECO:0007669"/>
    <property type="project" value="InterPro"/>
</dbReference>
<name>A0A9N8VIJ2_9GLOM</name>
<dbReference type="CDD" id="cd03784">
    <property type="entry name" value="GT1_Gtf-like"/>
    <property type="match status" value="1"/>
</dbReference>
<evidence type="ECO:0000256" key="4">
    <source>
        <dbReference type="SAM" id="Phobius"/>
    </source>
</evidence>
<sequence>MSSPRYDTKSHVSHIAQSYTDVKGEQKHELNDKYVQPLKEPSPNLPFDQKLAIEKESHKQKADREIKEADEEVSINTFDHNEISKNILIGSFIGGWNQLRPLIEICKILVNRGYNVTLISPGKYSSPSSDYPIIHHISSGPSFDLSNIPEYREILSEEYSIKMFGSLKNYLNSKYLNDFNLYKKLANETIKVDLFFCDLFLNEACIDVAWLMNKPLVTMSSKLSMTYVPYKSDPMMGCHVNMERETFLERFRCAVIAPIQMNYVLSPHTKRLNELRKSIDISNSKSFEKLQNSLFLADTFFGFETPHQTPPLYQEIGPIMSDNYPPLTQNLYNFIALHRRIIYVNFGTQICTTYKTNVILLQAFIEAINNNITDGIIWTLEKSSSKVLFPSTITLSDNKTIINTSSHPSIHIIEYSPQFAILNHTNVKIHLTHGGIGSIYESLYTGTPMLLLPIAFDQLGNSEKLLENGVGLLLSKGSLDVQDIIKKIKTLQKDKDILVNVERMKNLVIMNSKRKFRAADLIEFVLFSNHLNSMIELQENSFKDDLKVWRITPETRLGFKYLDVYVSLLVGCLMFIVIIIWLICEACKSIFGNLISVVTGHKMTYT</sequence>
<organism evidence="5 6">
    <name type="scientific">Funneliformis caledonium</name>
    <dbReference type="NCBI Taxonomy" id="1117310"/>
    <lineage>
        <taxon>Eukaryota</taxon>
        <taxon>Fungi</taxon>
        <taxon>Fungi incertae sedis</taxon>
        <taxon>Mucoromycota</taxon>
        <taxon>Glomeromycotina</taxon>
        <taxon>Glomeromycetes</taxon>
        <taxon>Glomerales</taxon>
        <taxon>Glomeraceae</taxon>
        <taxon>Funneliformis</taxon>
    </lineage>
</organism>
<feature type="compositionally biased region" description="Basic and acidic residues" evidence="3">
    <location>
        <begin position="1"/>
        <end position="10"/>
    </location>
</feature>
<dbReference type="EMBL" id="CAJVPQ010000197">
    <property type="protein sequence ID" value="CAG8456069.1"/>
    <property type="molecule type" value="Genomic_DNA"/>
</dbReference>
<comment type="caution">
    <text evidence="5">The sequence shown here is derived from an EMBL/GenBank/DDBJ whole genome shotgun (WGS) entry which is preliminary data.</text>
</comment>
<dbReference type="Pfam" id="PF00201">
    <property type="entry name" value="UDPGT"/>
    <property type="match status" value="1"/>
</dbReference>
<keyword evidence="1" id="KW-0328">Glycosyltransferase</keyword>
<dbReference type="PANTHER" id="PTHR48043">
    <property type="entry name" value="EG:EG0003.4 PROTEIN-RELATED"/>
    <property type="match status" value="1"/>
</dbReference>
<evidence type="ECO:0000313" key="5">
    <source>
        <dbReference type="EMBL" id="CAG8456069.1"/>
    </source>
</evidence>
<dbReference type="SUPFAM" id="SSF53756">
    <property type="entry name" value="UDP-Glycosyltransferase/glycogen phosphorylase"/>
    <property type="match status" value="1"/>
</dbReference>
<keyword evidence="2" id="KW-0808">Transferase</keyword>
<gene>
    <name evidence="5" type="ORF">FCALED_LOCUS1503</name>
</gene>
<reference evidence="5" key="1">
    <citation type="submission" date="2021-06" db="EMBL/GenBank/DDBJ databases">
        <authorList>
            <person name="Kallberg Y."/>
            <person name="Tangrot J."/>
            <person name="Rosling A."/>
        </authorList>
    </citation>
    <scope>NUCLEOTIDE SEQUENCE</scope>
    <source>
        <strain evidence="5">UK204</strain>
    </source>
</reference>
<dbReference type="AlphaFoldDB" id="A0A9N8VIJ2"/>
<proteinExistence type="predicted"/>
<evidence type="ECO:0000313" key="6">
    <source>
        <dbReference type="Proteomes" id="UP000789570"/>
    </source>
</evidence>
<dbReference type="InterPro" id="IPR050271">
    <property type="entry name" value="UDP-glycosyltransferase"/>
</dbReference>